<dbReference type="FunFam" id="3.40.50.300:FF:000816">
    <property type="entry name" value="Adenylate isopentenyltransferase 5, chloroplastic"/>
    <property type="match status" value="1"/>
</dbReference>
<dbReference type="PANTHER" id="PTHR11088:SF74">
    <property type="entry name" value="ADENYLATE ISOPENTENYLTRANSFERASE 5, CHLOROPLASTIC"/>
    <property type="match status" value="1"/>
</dbReference>
<dbReference type="GO" id="GO:0009691">
    <property type="term" value="P:cytokinin biosynthetic process"/>
    <property type="evidence" value="ECO:0007669"/>
    <property type="project" value="UniProtKB-KW"/>
</dbReference>
<evidence type="ECO:0000256" key="11">
    <source>
        <dbReference type="ARBA" id="ARBA00052386"/>
    </source>
</evidence>
<evidence type="ECO:0000256" key="2">
    <source>
        <dbReference type="ARBA" id="ARBA00005842"/>
    </source>
</evidence>
<organism evidence="14 15">
    <name type="scientific">Quillaja saponaria</name>
    <name type="common">Soap bark tree</name>
    <dbReference type="NCBI Taxonomy" id="32244"/>
    <lineage>
        <taxon>Eukaryota</taxon>
        <taxon>Viridiplantae</taxon>
        <taxon>Streptophyta</taxon>
        <taxon>Embryophyta</taxon>
        <taxon>Tracheophyta</taxon>
        <taxon>Spermatophyta</taxon>
        <taxon>Magnoliopsida</taxon>
        <taxon>eudicotyledons</taxon>
        <taxon>Gunneridae</taxon>
        <taxon>Pentapetalae</taxon>
        <taxon>rosids</taxon>
        <taxon>fabids</taxon>
        <taxon>Fabales</taxon>
        <taxon>Quillajaceae</taxon>
        <taxon>Quillaja</taxon>
    </lineage>
</organism>
<dbReference type="GO" id="GO:0005739">
    <property type="term" value="C:mitochondrion"/>
    <property type="evidence" value="ECO:0007669"/>
    <property type="project" value="TreeGrafter"/>
</dbReference>
<keyword evidence="9" id="KW-0809">Transit peptide</keyword>
<dbReference type="Pfam" id="PF01715">
    <property type="entry name" value="IPPT"/>
    <property type="match status" value="2"/>
</dbReference>
<dbReference type="InterPro" id="IPR039657">
    <property type="entry name" value="Dimethylallyltransferase"/>
</dbReference>
<dbReference type="GO" id="GO:0052381">
    <property type="term" value="F:tRNA dimethylallyltransferase activity"/>
    <property type="evidence" value="ECO:0007669"/>
    <property type="project" value="TreeGrafter"/>
</dbReference>
<dbReference type="GO" id="GO:0006400">
    <property type="term" value="P:tRNA modification"/>
    <property type="evidence" value="ECO:0007669"/>
    <property type="project" value="TreeGrafter"/>
</dbReference>
<dbReference type="GO" id="GO:0005524">
    <property type="term" value="F:ATP binding"/>
    <property type="evidence" value="ECO:0007669"/>
    <property type="project" value="UniProtKB-KW"/>
</dbReference>
<evidence type="ECO:0000256" key="6">
    <source>
        <dbReference type="ARBA" id="ARBA00022712"/>
    </source>
</evidence>
<evidence type="ECO:0000256" key="5">
    <source>
        <dbReference type="ARBA" id="ARBA00022679"/>
    </source>
</evidence>
<evidence type="ECO:0000256" key="10">
    <source>
        <dbReference type="ARBA" id="ARBA00051744"/>
    </source>
</evidence>
<keyword evidence="5" id="KW-0808">Transferase</keyword>
<keyword evidence="7" id="KW-0547">Nucleotide-binding</keyword>
<comment type="catalytic activity">
    <reaction evidence="11">
        <text>dimethylallyl diphosphate + ADP = N(6)-(dimethylallyl)adenosine 5'-diphosphate + diphosphate</text>
        <dbReference type="Rhea" id="RHEA:36327"/>
        <dbReference type="ChEBI" id="CHEBI:33019"/>
        <dbReference type="ChEBI" id="CHEBI:57623"/>
        <dbReference type="ChEBI" id="CHEBI:73533"/>
        <dbReference type="ChEBI" id="CHEBI:456216"/>
        <dbReference type="EC" id="2.5.1.112"/>
    </reaction>
</comment>
<comment type="catalytic activity">
    <reaction evidence="10">
        <text>dimethylallyl diphosphate + ATP = N(6)-(dimethylallyl)adenosine 5'-triphosphate + diphosphate</text>
        <dbReference type="Rhea" id="RHEA:36331"/>
        <dbReference type="ChEBI" id="CHEBI:30616"/>
        <dbReference type="ChEBI" id="CHEBI:33019"/>
        <dbReference type="ChEBI" id="CHEBI:57623"/>
        <dbReference type="ChEBI" id="CHEBI:73532"/>
        <dbReference type="EC" id="2.5.1.112"/>
    </reaction>
</comment>
<keyword evidence="3" id="KW-0150">Chloroplast</keyword>
<keyword evidence="8" id="KW-0067">ATP-binding</keyword>
<evidence type="ECO:0000313" key="15">
    <source>
        <dbReference type="Proteomes" id="UP001163823"/>
    </source>
</evidence>
<evidence type="ECO:0000256" key="13">
    <source>
        <dbReference type="ARBA" id="ARBA00066838"/>
    </source>
</evidence>
<evidence type="ECO:0000256" key="12">
    <source>
        <dbReference type="ARBA" id="ARBA00055191"/>
    </source>
</evidence>
<comment type="similarity">
    <text evidence="2">Belongs to the IPP transferase family.</text>
</comment>
<dbReference type="PANTHER" id="PTHR11088">
    <property type="entry name" value="TRNA DIMETHYLALLYLTRANSFERASE"/>
    <property type="match status" value="1"/>
</dbReference>
<sequence length="331" mass="36878">MITNISLSTTCKQVQVPSLVNFQGGLNMDPLFRRIKDKVVVIMGATGTGKSRLAIDLATRFPAEIVNSDKMQVYKGLDIVTNKVTEEECCGVPHHLLGIADPYSNFSANDFCHHASLAIDGILQRDRLPIIAGGSNSYIEALVNDDAEFRLRYQCCCLWVDVSLPVLHSFVSDRVDRMVEAGLIDEVKQTFDPMADYSKGVRRAIGVPELDQFLRAQGIADERTKSKLLEAAIARIKVNNCILACRQLEKIHRLHTMWEWNMHHLDATQAFNKNSEETEEIWKKHVLGRSTMIVGEFLRDQNNVPKIVSPPDNVLVGPVPMATVGMAAASH</sequence>
<evidence type="ECO:0000256" key="1">
    <source>
        <dbReference type="ARBA" id="ARBA00004229"/>
    </source>
</evidence>
<dbReference type="Proteomes" id="UP001163823">
    <property type="component" value="Chromosome 9"/>
</dbReference>
<reference evidence="14" key="1">
    <citation type="journal article" date="2023" name="Science">
        <title>Elucidation of the pathway for biosynthesis of saponin adjuvants from the soapbark tree.</title>
        <authorList>
            <person name="Reed J."/>
            <person name="Orme A."/>
            <person name="El-Demerdash A."/>
            <person name="Owen C."/>
            <person name="Martin L.B.B."/>
            <person name="Misra R.C."/>
            <person name="Kikuchi S."/>
            <person name="Rejzek M."/>
            <person name="Martin A.C."/>
            <person name="Harkess A."/>
            <person name="Leebens-Mack J."/>
            <person name="Louveau T."/>
            <person name="Stephenson M.J."/>
            <person name="Osbourn A."/>
        </authorList>
    </citation>
    <scope>NUCLEOTIDE SEQUENCE</scope>
    <source>
        <strain evidence="14">S10</strain>
    </source>
</reference>
<evidence type="ECO:0000256" key="3">
    <source>
        <dbReference type="ARBA" id="ARBA00022528"/>
    </source>
</evidence>
<dbReference type="KEGG" id="qsa:O6P43_021634"/>
<evidence type="ECO:0000256" key="9">
    <source>
        <dbReference type="ARBA" id="ARBA00022946"/>
    </source>
</evidence>
<evidence type="ECO:0000256" key="7">
    <source>
        <dbReference type="ARBA" id="ARBA00022741"/>
    </source>
</evidence>
<dbReference type="EC" id="2.5.1.112" evidence="13"/>
<comment type="subcellular location">
    <subcellularLocation>
        <location evidence="1">Plastid</location>
        <location evidence="1">Chloroplast</location>
    </subcellularLocation>
</comment>
<dbReference type="GO" id="GO:0009507">
    <property type="term" value="C:chloroplast"/>
    <property type="evidence" value="ECO:0007669"/>
    <property type="project" value="UniProtKB-SubCell"/>
</dbReference>
<evidence type="ECO:0000256" key="8">
    <source>
        <dbReference type="ARBA" id="ARBA00022840"/>
    </source>
</evidence>
<comment type="caution">
    <text evidence="14">The sequence shown here is derived from an EMBL/GenBank/DDBJ whole genome shotgun (WGS) entry which is preliminary data.</text>
</comment>
<dbReference type="GO" id="GO:0009824">
    <property type="term" value="F:AMP dimethylallyltransferase activity"/>
    <property type="evidence" value="ECO:0007669"/>
    <property type="project" value="UniProtKB-ARBA"/>
</dbReference>
<evidence type="ECO:0000313" key="14">
    <source>
        <dbReference type="EMBL" id="KAJ7954961.1"/>
    </source>
</evidence>
<keyword evidence="6" id="KW-0203">Cytokinin biosynthesis</keyword>
<gene>
    <name evidence="14" type="ORF">O6P43_021634</name>
</gene>
<comment type="function">
    <text evidence="12">Involved in cytokinin biosynthesis. Catalyzes the transfer of an isopentenyl group from dimethylallyl diphosphate (DMAPP) to ATP and ADP.</text>
</comment>
<name>A0AAD7LCN7_QUISA</name>
<dbReference type="GO" id="GO:0052622">
    <property type="term" value="F:ATP/ADP dimethylallyltransferase activity"/>
    <property type="evidence" value="ECO:0007669"/>
    <property type="project" value="UniProtKB-EC"/>
</dbReference>
<dbReference type="AlphaFoldDB" id="A0AAD7LCN7"/>
<dbReference type="EMBL" id="JARAOO010000009">
    <property type="protein sequence ID" value="KAJ7954961.1"/>
    <property type="molecule type" value="Genomic_DNA"/>
</dbReference>
<keyword evidence="4" id="KW-0934">Plastid</keyword>
<dbReference type="SUPFAM" id="SSF52540">
    <property type="entry name" value="P-loop containing nucleoside triphosphate hydrolases"/>
    <property type="match status" value="1"/>
</dbReference>
<protein>
    <recommendedName>
        <fullName evidence="13">adenylate dimethylallyltransferase (ADP/ATP-dependent)</fullName>
        <ecNumber evidence="13">2.5.1.112</ecNumber>
    </recommendedName>
</protein>
<dbReference type="InterPro" id="IPR027417">
    <property type="entry name" value="P-loop_NTPase"/>
</dbReference>
<proteinExistence type="inferred from homology"/>
<dbReference type="Gene3D" id="3.40.50.300">
    <property type="entry name" value="P-loop containing nucleotide triphosphate hydrolases"/>
    <property type="match status" value="1"/>
</dbReference>
<dbReference type="FunFam" id="1.10.287.890:FF:000002">
    <property type="entry name" value="Adenylate isopentenyltransferase 5, chloroplastic"/>
    <property type="match status" value="1"/>
</dbReference>
<evidence type="ECO:0000256" key="4">
    <source>
        <dbReference type="ARBA" id="ARBA00022640"/>
    </source>
</evidence>
<keyword evidence="15" id="KW-1185">Reference proteome</keyword>
<dbReference type="Gene3D" id="1.10.287.890">
    <property type="entry name" value="Crystal structure of tRNA isopentenylpyrophosphate transferase (bh2366) domain"/>
    <property type="match status" value="1"/>
</dbReference>
<accession>A0AAD7LCN7</accession>